<dbReference type="PANTHER" id="PTHR38451">
    <property type="entry name" value="TRNA (ADENINE(22)-N(1))-METHYLTRANSFERASE"/>
    <property type="match status" value="1"/>
</dbReference>
<dbReference type="Gene3D" id="1.10.287.1890">
    <property type="match status" value="1"/>
</dbReference>
<dbReference type="InterPro" id="IPR029063">
    <property type="entry name" value="SAM-dependent_MTases_sf"/>
</dbReference>
<protein>
    <submittedName>
        <fullName evidence="1">tRNA-m1A22 methylase</fullName>
        <ecNumber evidence="1">2.1.1.217</ecNumber>
    </submittedName>
</protein>
<dbReference type="GO" id="GO:0160105">
    <property type="term" value="F:tRNA (adenine(22)-N1)-methyltransferase activity"/>
    <property type="evidence" value="ECO:0007669"/>
    <property type="project" value="UniProtKB-EC"/>
</dbReference>
<keyword evidence="1" id="KW-0489">Methyltransferase</keyword>
<dbReference type="Pfam" id="PF04816">
    <property type="entry name" value="TrmK"/>
    <property type="match status" value="1"/>
</dbReference>
<dbReference type="RefSeq" id="WP_115313259.1">
    <property type="nucleotide sequence ID" value="NZ_CP066042.1"/>
</dbReference>
<dbReference type="GeneID" id="63936508"/>
<dbReference type="PIRSF" id="PIRSF018637">
    <property type="entry name" value="TrmK"/>
    <property type="match status" value="1"/>
</dbReference>
<reference evidence="1 2" key="1">
    <citation type="submission" date="2018-06" db="EMBL/GenBank/DDBJ databases">
        <authorList>
            <consortium name="Pathogen Informatics"/>
            <person name="Doyle S."/>
        </authorList>
    </citation>
    <scope>NUCLEOTIDE SEQUENCE [LARGE SCALE GENOMIC DNA]</scope>
    <source>
        <strain evidence="1 2">NCTC11807</strain>
    </source>
</reference>
<dbReference type="InterPro" id="IPR006901">
    <property type="entry name" value="TrmK"/>
</dbReference>
<evidence type="ECO:0000313" key="1">
    <source>
        <dbReference type="EMBL" id="SUM71511.1"/>
    </source>
</evidence>
<evidence type="ECO:0000313" key="2">
    <source>
        <dbReference type="Proteomes" id="UP000255425"/>
    </source>
</evidence>
<organism evidence="1 2">
    <name type="scientific">Staphylococcus saccharolyticus</name>
    <dbReference type="NCBI Taxonomy" id="33028"/>
    <lineage>
        <taxon>Bacteria</taxon>
        <taxon>Bacillati</taxon>
        <taxon>Bacillota</taxon>
        <taxon>Bacilli</taxon>
        <taxon>Bacillales</taxon>
        <taxon>Staphylococcaceae</taxon>
        <taxon>Staphylococcus</taxon>
    </lineage>
</organism>
<dbReference type="EMBL" id="UHDZ01000001">
    <property type="protein sequence ID" value="SUM71511.1"/>
    <property type="molecule type" value="Genomic_DNA"/>
</dbReference>
<dbReference type="AlphaFoldDB" id="A0A380H2Y0"/>
<dbReference type="Gene3D" id="3.40.50.150">
    <property type="entry name" value="Vaccinia Virus protein VP39"/>
    <property type="match status" value="1"/>
</dbReference>
<accession>A0A380H2Y0</accession>
<dbReference type="EC" id="2.1.1.217" evidence="1"/>
<dbReference type="GO" id="GO:0032259">
    <property type="term" value="P:methylation"/>
    <property type="evidence" value="ECO:0007669"/>
    <property type="project" value="UniProtKB-KW"/>
</dbReference>
<gene>
    <name evidence="1" type="primary">trmK</name>
    <name evidence="1" type="ORF">NCTC11807_01467</name>
</gene>
<sequence length="230" mass="26313">MITLNQRLLTVCSHLKDGTLADIGSDHAYLPIYAIQNNLCLHAIAGEVISGPFNAANHNVELHQLNQYIDVRLGDGLTVIGSEEHIDNITICGMGGPLIAKILEEGYHKLTRHPRLILQSNIQTQTLRKILSSLNYEIINEDILEEKGHVYEIVVAEYNPELKCLSKYEEKFGPYLLNNINSTFKKKWIRELKVLEDIKFQLNSTTHHERLEEIECEMNLIQEVLMIENK</sequence>
<dbReference type="PANTHER" id="PTHR38451:SF1">
    <property type="entry name" value="TRNA (ADENINE(22)-N(1))-METHYLTRANSFERASE"/>
    <property type="match status" value="1"/>
</dbReference>
<dbReference type="SUPFAM" id="SSF53335">
    <property type="entry name" value="S-adenosyl-L-methionine-dependent methyltransferases"/>
    <property type="match status" value="1"/>
</dbReference>
<name>A0A380H2Y0_9STAP</name>
<keyword evidence="2" id="KW-1185">Reference proteome</keyword>
<dbReference type="Proteomes" id="UP000255425">
    <property type="component" value="Unassembled WGS sequence"/>
</dbReference>
<proteinExistence type="predicted"/>
<keyword evidence="1" id="KW-0808">Transferase</keyword>